<keyword evidence="1" id="KW-0732">Signal</keyword>
<dbReference type="Proteomes" id="UP000615446">
    <property type="component" value="Unassembled WGS sequence"/>
</dbReference>
<dbReference type="EMBL" id="BLAL01000165">
    <property type="protein sequence ID" value="GES87311.1"/>
    <property type="molecule type" value="Genomic_DNA"/>
</dbReference>
<reference evidence="3" key="2">
    <citation type="submission" date="2019-10" db="EMBL/GenBank/DDBJ databases">
        <title>Conservation and host-specific expression of non-tandemly repeated heterogenous ribosome RNA gene in arbuscular mycorrhizal fungi.</title>
        <authorList>
            <person name="Maeda T."/>
            <person name="Kobayashi Y."/>
            <person name="Nakagawa T."/>
            <person name="Ezawa T."/>
            <person name="Yamaguchi K."/>
            <person name="Bino T."/>
            <person name="Nishimoto Y."/>
            <person name="Shigenobu S."/>
            <person name="Kawaguchi M."/>
        </authorList>
    </citation>
    <scope>NUCLEOTIDE SEQUENCE</scope>
    <source>
        <strain evidence="3">HR1</strain>
    </source>
</reference>
<feature type="chain" id="PRO_5036060225" description="Ricin B lectin domain-containing protein" evidence="1">
    <location>
        <begin position="20"/>
        <end position="101"/>
    </location>
</feature>
<evidence type="ECO:0000256" key="1">
    <source>
        <dbReference type="SAM" id="SignalP"/>
    </source>
</evidence>
<accession>A0A2Z6SQU8</accession>
<gene>
    <name evidence="3" type="ORF">RCL2_001431600</name>
    <name evidence="2" type="ORF">RclHR1_09840003</name>
</gene>
<evidence type="ECO:0000313" key="2">
    <source>
        <dbReference type="EMBL" id="GBC10707.1"/>
    </source>
</evidence>
<organism evidence="2 4">
    <name type="scientific">Rhizophagus clarus</name>
    <dbReference type="NCBI Taxonomy" id="94130"/>
    <lineage>
        <taxon>Eukaryota</taxon>
        <taxon>Fungi</taxon>
        <taxon>Fungi incertae sedis</taxon>
        <taxon>Mucoromycota</taxon>
        <taxon>Glomeromycotina</taxon>
        <taxon>Glomeromycetes</taxon>
        <taxon>Glomerales</taxon>
        <taxon>Glomeraceae</taxon>
        <taxon>Rhizophagus</taxon>
    </lineage>
</organism>
<protein>
    <recommendedName>
        <fullName evidence="5">Ricin B lectin domain-containing protein</fullName>
    </recommendedName>
</protein>
<reference evidence="2 4" key="1">
    <citation type="submission" date="2017-11" db="EMBL/GenBank/DDBJ databases">
        <title>The genome of Rhizophagus clarus HR1 reveals common genetic basis of auxotrophy among arbuscular mycorrhizal fungi.</title>
        <authorList>
            <person name="Kobayashi Y."/>
        </authorList>
    </citation>
    <scope>NUCLEOTIDE SEQUENCE [LARGE SCALE GENOMIC DNA]</scope>
    <source>
        <strain evidence="2 4">HR1</strain>
    </source>
</reference>
<sequence>MKFNSLLLILTTLTAVALSQQLPYLIQSVFTGGFLIENTEEPSINLGRSGVHGSDWVVTKRPNGNYLILDKSRELAVQFVGVERQITLKPKDGSIAQESLM</sequence>
<keyword evidence="4" id="KW-1185">Reference proteome</keyword>
<feature type="signal peptide" evidence="1">
    <location>
        <begin position="1"/>
        <end position="19"/>
    </location>
</feature>
<dbReference type="Proteomes" id="UP000247702">
    <property type="component" value="Unassembled WGS sequence"/>
</dbReference>
<evidence type="ECO:0000313" key="3">
    <source>
        <dbReference type="EMBL" id="GES87311.1"/>
    </source>
</evidence>
<dbReference type="AlphaFoldDB" id="A0A2Z6SQU8"/>
<evidence type="ECO:0000313" key="4">
    <source>
        <dbReference type="Proteomes" id="UP000247702"/>
    </source>
</evidence>
<evidence type="ECO:0008006" key="5">
    <source>
        <dbReference type="Google" id="ProtNLM"/>
    </source>
</evidence>
<dbReference type="EMBL" id="BEXD01004408">
    <property type="protein sequence ID" value="GBC10707.1"/>
    <property type="molecule type" value="Genomic_DNA"/>
</dbReference>
<name>A0A2Z6SQU8_9GLOM</name>
<proteinExistence type="predicted"/>
<comment type="caution">
    <text evidence="2">The sequence shown here is derived from an EMBL/GenBank/DDBJ whole genome shotgun (WGS) entry which is preliminary data.</text>
</comment>